<dbReference type="AlphaFoldDB" id="A0ABD0YKI7"/>
<keyword evidence="4" id="KW-0337">GPI-anchor biosynthesis</keyword>
<keyword evidence="9 11" id="KW-0472">Membrane</keyword>
<feature type="transmembrane region" description="Helical" evidence="11">
    <location>
        <begin position="553"/>
        <end position="572"/>
    </location>
</feature>
<comment type="caution">
    <text evidence="13">The sequence shown here is derived from an EMBL/GenBank/DDBJ whole genome shotgun (WGS) entry which is preliminary data.</text>
</comment>
<evidence type="ECO:0000256" key="6">
    <source>
        <dbReference type="ARBA" id="ARBA00022692"/>
    </source>
</evidence>
<dbReference type="Pfam" id="PF19316">
    <property type="entry name" value="PIGO_PIGG"/>
    <property type="match status" value="1"/>
</dbReference>
<evidence type="ECO:0000256" key="10">
    <source>
        <dbReference type="ARBA" id="ARBA00023180"/>
    </source>
</evidence>
<dbReference type="SUPFAM" id="SSF53649">
    <property type="entry name" value="Alkaline phosphatase-like"/>
    <property type="match status" value="1"/>
</dbReference>
<dbReference type="InterPro" id="IPR039527">
    <property type="entry name" value="PIGG/GPI7"/>
</dbReference>
<evidence type="ECO:0000256" key="1">
    <source>
        <dbReference type="ARBA" id="ARBA00004477"/>
    </source>
</evidence>
<dbReference type="Proteomes" id="UP001558652">
    <property type="component" value="Unassembled WGS sequence"/>
</dbReference>
<dbReference type="Pfam" id="PF01663">
    <property type="entry name" value="Phosphodiest"/>
    <property type="match status" value="1"/>
</dbReference>
<evidence type="ECO:0000256" key="5">
    <source>
        <dbReference type="ARBA" id="ARBA00022679"/>
    </source>
</evidence>
<feature type="transmembrane region" description="Helical" evidence="11">
    <location>
        <begin position="652"/>
        <end position="673"/>
    </location>
</feature>
<evidence type="ECO:0000256" key="9">
    <source>
        <dbReference type="ARBA" id="ARBA00023136"/>
    </source>
</evidence>
<comment type="subcellular location">
    <subcellularLocation>
        <location evidence="1">Endoplasmic reticulum membrane</location>
        <topology evidence="1">Multi-pass membrane protein</topology>
    </subcellularLocation>
</comment>
<proteinExistence type="inferred from homology"/>
<evidence type="ECO:0000313" key="13">
    <source>
        <dbReference type="EMBL" id="KAL1131775.1"/>
    </source>
</evidence>
<feature type="transmembrane region" description="Helical" evidence="11">
    <location>
        <begin position="587"/>
        <end position="606"/>
    </location>
</feature>
<dbReference type="InterPro" id="IPR002591">
    <property type="entry name" value="Phosphodiest/P_Trfase"/>
</dbReference>
<evidence type="ECO:0000256" key="3">
    <source>
        <dbReference type="ARBA" id="ARBA00005315"/>
    </source>
</evidence>
<feature type="transmembrane region" description="Helical" evidence="11">
    <location>
        <begin position="815"/>
        <end position="839"/>
    </location>
</feature>
<feature type="transmembrane region" description="Helical" evidence="11">
    <location>
        <begin position="437"/>
        <end position="457"/>
    </location>
</feature>
<reference evidence="13 14" key="1">
    <citation type="submission" date="2024-07" db="EMBL/GenBank/DDBJ databases">
        <title>Chromosome-level genome assembly of the water stick insect Ranatra chinensis (Heteroptera: Nepidae).</title>
        <authorList>
            <person name="Liu X."/>
        </authorList>
    </citation>
    <scope>NUCLEOTIDE SEQUENCE [LARGE SCALE GENOMIC DNA]</scope>
    <source>
        <strain evidence="13">Cailab_2021Rc</strain>
        <tissue evidence="13">Muscle</tissue>
    </source>
</reference>
<protein>
    <recommendedName>
        <fullName evidence="12">GPI ethanolamine phosphate transferase 2 C-terminal domain-containing protein</fullName>
    </recommendedName>
</protein>
<name>A0ABD0YKI7_9HEMI</name>
<evidence type="ECO:0000256" key="11">
    <source>
        <dbReference type="SAM" id="Phobius"/>
    </source>
</evidence>
<keyword evidence="6 11" id="KW-0812">Transmembrane</keyword>
<feature type="transmembrane region" description="Helical" evidence="11">
    <location>
        <begin position="627"/>
        <end position="646"/>
    </location>
</feature>
<dbReference type="CDD" id="cd16024">
    <property type="entry name" value="GPI_EPT_2"/>
    <property type="match status" value="1"/>
</dbReference>
<dbReference type="GO" id="GO:0016740">
    <property type="term" value="F:transferase activity"/>
    <property type="evidence" value="ECO:0007669"/>
    <property type="project" value="UniProtKB-KW"/>
</dbReference>
<evidence type="ECO:0000256" key="2">
    <source>
        <dbReference type="ARBA" id="ARBA00004687"/>
    </source>
</evidence>
<comment type="pathway">
    <text evidence="2">Glycolipid biosynthesis; glycosylphosphatidylinositol-anchor biosynthesis.</text>
</comment>
<keyword evidence="7" id="KW-0256">Endoplasmic reticulum</keyword>
<evidence type="ECO:0000256" key="7">
    <source>
        <dbReference type="ARBA" id="ARBA00022824"/>
    </source>
</evidence>
<keyword evidence="14" id="KW-1185">Reference proteome</keyword>
<evidence type="ECO:0000256" key="8">
    <source>
        <dbReference type="ARBA" id="ARBA00022989"/>
    </source>
</evidence>
<dbReference type="Gene3D" id="3.40.720.10">
    <property type="entry name" value="Alkaline Phosphatase, subunit A"/>
    <property type="match status" value="1"/>
</dbReference>
<feature type="transmembrane region" description="Helical" evidence="11">
    <location>
        <begin position="398"/>
        <end position="425"/>
    </location>
</feature>
<keyword evidence="8 11" id="KW-1133">Transmembrane helix</keyword>
<dbReference type="PANTHER" id="PTHR23072">
    <property type="entry name" value="PHOSPHATIDYLINOSITOL GLYCAN-RELATED"/>
    <property type="match status" value="1"/>
</dbReference>
<dbReference type="EMBL" id="JBFDAA010000006">
    <property type="protein sequence ID" value="KAL1131775.1"/>
    <property type="molecule type" value="Genomic_DNA"/>
</dbReference>
<dbReference type="InterPro" id="IPR037674">
    <property type="entry name" value="PIG-G_N"/>
</dbReference>
<dbReference type="GO" id="GO:0005789">
    <property type="term" value="C:endoplasmic reticulum membrane"/>
    <property type="evidence" value="ECO:0007669"/>
    <property type="project" value="UniProtKB-SubCell"/>
</dbReference>
<dbReference type="PANTHER" id="PTHR23072:SF0">
    <property type="entry name" value="GPI ETHANOLAMINE PHOSPHATE TRANSFERASE 2"/>
    <property type="match status" value="1"/>
</dbReference>
<gene>
    <name evidence="13" type="ORF">AAG570_011388</name>
</gene>
<feature type="domain" description="GPI ethanolamine phosphate transferase 2 C-terminal" evidence="12">
    <location>
        <begin position="438"/>
        <end position="819"/>
    </location>
</feature>
<dbReference type="InterPro" id="IPR045687">
    <property type="entry name" value="PIGG/GPI7_C"/>
</dbReference>
<dbReference type="GO" id="GO:0006506">
    <property type="term" value="P:GPI anchor biosynthetic process"/>
    <property type="evidence" value="ECO:0007669"/>
    <property type="project" value="UniProtKB-KW"/>
</dbReference>
<organism evidence="13 14">
    <name type="scientific">Ranatra chinensis</name>
    <dbReference type="NCBI Taxonomy" id="642074"/>
    <lineage>
        <taxon>Eukaryota</taxon>
        <taxon>Metazoa</taxon>
        <taxon>Ecdysozoa</taxon>
        <taxon>Arthropoda</taxon>
        <taxon>Hexapoda</taxon>
        <taxon>Insecta</taxon>
        <taxon>Pterygota</taxon>
        <taxon>Neoptera</taxon>
        <taxon>Paraneoptera</taxon>
        <taxon>Hemiptera</taxon>
        <taxon>Heteroptera</taxon>
        <taxon>Panheteroptera</taxon>
        <taxon>Nepomorpha</taxon>
        <taxon>Nepidae</taxon>
        <taxon>Ranatrinae</taxon>
        <taxon>Ranatra</taxon>
    </lineage>
</organism>
<evidence type="ECO:0000313" key="14">
    <source>
        <dbReference type="Proteomes" id="UP001558652"/>
    </source>
</evidence>
<sequence>MAGRTSLPQKLEVSQFDVESLYKQRVGKLVLMVIDALRCDFISGRYMTFTSKMISEGKASSITARAHPPTVTLPRLKAMMTGTLPNYIDVLMNFGSSTLTIDSVIRQVANRRMNVVFYGDDTWIKLYPTEFTRSEGTVSFFVNDFIEVDTNVTRNLRVELARNDWDVMILHYLGLDHIGHLEGPSSVHVKPKLHEMDDVIAEIYDKLEENDVLIVCGDHGMKDSGGHGGTSLPELLVPVIIFNHISDCDDQSETINQIDIAPFISFLLGTPIPGDNIGKLNYCLLKHYDPYSVLYALHYNAQQMGNLYINYYEKRELESASFKNFLSAANLFDKWIQTGFTNQYNISALWHYSRSLDIMSNELILVRAQFDLYSMIVSVLMLILVFITTLLKDIDIQLLNFLSIIMGITIVSICGNYTYCIISSYDTGLCSQSISHVMSVAVIAIFIAVKISIILYSQFEFKLPYSKELVFIGVALQTVSLGSSSMVEEEHQVWYFLFVSMCLYFMYKRSGSKKMLIVLMFHRFLRNLNQTGDKWANLSDVGDWLNIGENKQLLSIIYFLTLLIIGGIILHISNQNLFKEITTLKCLHLFSTLGLIMFIYCYRSALGNISFPLIDYPLSKGLLEVKGFWIFFVLFVIVYMSGISYNSASKNILIFQLSGLFFQVFLLIISLLYRPHNCLLLASLFLFVSFFNSGPKLDVELLTFVHYFLGKVFYFYQGNSNSLANIDVGVGYTGLTDYNMFTTGCFLFIHTFAAPLLSYILLVYFLSNKGEFQKNRAFVYQTILFILVQEMLFYSIVVILQRHHLFVWSVFSPKLLYISVHIGLYTVLIFFTEFLYNFVDLLTGQKLHKVIYLNC</sequence>
<keyword evidence="10" id="KW-0325">Glycoprotein</keyword>
<comment type="similarity">
    <text evidence="3">Belongs to the PIGG/PIGN/PIGO family. PIGG subfamily.</text>
</comment>
<feature type="transmembrane region" description="Helical" evidence="11">
    <location>
        <begin position="778"/>
        <end position="800"/>
    </location>
</feature>
<evidence type="ECO:0000256" key="4">
    <source>
        <dbReference type="ARBA" id="ARBA00022502"/>
    </source>
</evidence>
<dbReference type="InterPro" id="IPR017850">
    <property type="entry name" value="Alkaline_phosphatase_core_sf"/>
</dbReference>
<keyword evidence="5" id="KW-0808">Transferase</keyword>
<evidence type="ECO:0000259" key="12">
    <source>
        <dbReference type="Pfam" id="PF19316"/>
    </source>
</evidence>
<feature type="transmembrane region" description="Helical" evidence="11">
    <location>
        <begin position="741"/>
        <end position="766"/>
    </location>
</feature>
<feature type="transmembrane region" description="Helical" evidence="11">
    <location>
        <begin position="492"/>
        <end position="507"/>
    </location>
</feature>
<accession>A0ABD0YKI7</accession>
<feature type="transmembrane region" description="Helical" evidence="11">
    <location>
        <begin position="372"/>
        <end position="391"/>
    </location>
</feature>